<keyword evidence="4" id="KW-1185">Reference proteome</keyword>
<dbReference type="PROSITE" id="PS50255">
    <property type="entry name" value="CYTOCHROME_B5_2"/>
    <property type="match status" value="1"/>
</dbReference>
<feature type="region of interest" description="Disordered" evidence="1">
    <location>
        <begin position="53"/>
        <end position="73"/>
    </location>
</feature>
<dbReference type="EMBL" id="GG663751">
    <property type="protein sequence ID" value="EEH51533.1"/>
    <property type="molecule type" value="Genomic_DNA"/>
</dbReference>
<evidence type="ECO:0000256" key="1">
    <source>
        <dbReference type="SAM" id="MobiDB-lite"/>
    </source>
</evidence>
<feature type="compositionally biased region" description="Gly residues" evidence="1">
    <location>
        <begin position="177"/>
        <end position="186"/>
    </location>
</feature>
<feature type="compositionally biased region" description="Basic and acidic residues" evidence="1">
    <location>
        <begin position="376"/>
        <end position="389"/>
    </location>
</feature>
<dbReference type="OrthoDB" id="498702at2759"/>
<reference evidence="3 4" key="1">
    <citation type="journal article" date="2009" name="Science">
        <title>Green evolution and dynamic adaptations revealed by genomes of the marine picoeukaryotes Micromonas.</title>
        <authorList>
            <person name="Worden A.Z."/>
            <person name="Lee J.H."/>
            <person name="Mock T."/>
            <person name="Rouze P."/>
            <person name="Simmons M.P."/>
            <person name="Aerts A.L."/>
            <person name="Allen A.E."/>
            <person name="Cuvelier M.L."/>
            <person name="Derelle E."/>
            <person name="Everett M.V."/>
            <person name="Foulon E."/>
            <person name="Grimwood J."/>
            <person name="Gundlach H."/>
            <person name="Henrissat B."/>
            <person name="Napoli C."/>
            <person name="McDonald S.M."/>
            <person name="Parker M.S."/>
            <person name="Rombauts S."/>
            <person name="Salamov A."/>
            <person name="Von Dassow P."/>
            <person name="Badger J.H."/>
            <person name="Coutinho P.M."/>
            <person name="Demir E."/>
            <person name="Dubchak I."/>
            <person name="Gentemann C."/>
            <person name="Eikrem W."/>
            <person name="Gready J.E."/>
            <person name="John U."/>
            <person name="Lanier W."/>
            <person name="Lindquist E.A."/>
            <person name="Lucas S."/>
            <person name="Mayer K.F."/>
            <person name="Moreau H."/>
            <person name="Not F."/>
            <person name="Otillar R."/>
            <person name="Panaud O."/>
            <person name="Pangilinan J."/>
            <person name="Paulsen I."/>
            <person name="Piegu B."/>
            <person name="Poliakov A."/>
            <person name="Robbens S."/>
            <person name="Schmutz J."/>
            <person name="Toulza E."/>
            <person name="Wyss T."/>
            <person name="Zelensky A."/>
            <person name="Zhou K."/>
            <person name="Armbrust E.V."/>
            <person name="Bhattacharya D."/>
            <person name="Goodenough U.W."/>
            <person name="Van de Peer Y."/>
            <person name="Grigoriev I.V."/>
        </authorList>
    </citation>
    <scope>NUCLEOTIDE SEQUENCE [LARGE SCALE GENOMIC DNA]</scope>
    <source>
        <strain evidence="3 4">CCMP1545</strain>
    </source>
</reference>
<accession>C1N9J1</accession>
<feature type="region of interest" description="Disordered" evidence="1">
    <location>
        <begin position="630"/>
        <end position="658"/>
    </location>
</feature>
<feature type="compositionally biased region" description="Acidic residues" evidence="1">
    <location>
        <begin position="187"/>
        <end position="211"/>
    </location>
</feature>
<dbReference type="InterPro" id="IPR036400">
    <property type="entry name" value="Cyt_B5-like_heme/steroid_sf"/>
</dbReference>
<dbReference type="Proteomes" id="UP000001876">
    <property type="component" value="Unassembled WGS sequence"/>
</dbReference>
<dbReference type="InterPro" id="IPR001199">
    <property type="entry name" value="Cyt_B5-like_heme/steroid-bd"/>
</dbReference>
<evidence type="ECO:0000313" key="3">
    <source>
        <dbReference type="EMBL" id="EEH51533.1"/>
    </source>
</evidence>
<dbReference type="KEGG" id="mpp:MICPUCDRAFT_54523"/>
<dbReference type="STRING" id="564608.C1N9J1"/>
<evidence type="ECO:0000313" key="4">
    <source>
        <dbReference type="Proteomes" id="UP000001876"/>
    </source>
</evidence>
<dbReference type="SUPFAM" id="SSF55856">
    <property type="entry name" value="Cytochrome b5-like heme/steroid binding domain"/>
    <property type="match status" value="1"/>
</dbReference>
<dbReference type="OMA" id="PCIALTR"/>
<feature type="compositionally biased region" description="Low complexity" evidence="1">
    <location>
        <begin position="54"/>
        <end position="65"/>
    </location>
</feature>
<dbReference type="RefSeq" id="XP_003064628.1">
    <property type="nucleotide sequence ID" value="XM_003064582.1"/>
</dbReference>
<protein>
    <submittedName>
        <fullName evidence="3">Chromodomain-containing protein</fullName>
    </submittedName>
</protein>
<feature type="domain" description="Cytochrome b5 heme-binding" evidence="2">
    <location>
        <begin position="492"/>
        <end position="598"/>
    </location>
</feature>
<evidence type="ECO:0000259" key="2">
    <source>
        <dbReference type="PROSITE" id="PS50255"/>
    </source>
</evidence>
<proteinExistence type="predicted"/>
<organism evidence="4">
    <name type="scientific">Micromonas pusilla (strain CCMP1545)</name>
    <name type="common">Picoplanktonic green alga</name>
    <dbReference type="NCBI Taxonomy" id="564608"/>
    <lineage>
        <taxon>Eukaryota</taxon>
        <taxon>Viridiplantae</taxon>
        <taxon>Chlorophyta</taxon>
        <taxon>Mamiellophyceae</taxon>
        <taxon>Mamiellales</taxon>
        <taxon>Mamiellaceae</taxon>
        <taxon>Micromonas</taxon>
    </lineage>
</organism>
<dbReference type="Gene3D" id="3.10.120.10">
    <property type="entry name" value="Cytochrome b5-like heme/steroid binding domain"/>
    <property type="match status" value="1"/>
</dbReference>
<name>C1N9J1_MICPC</name>
<feature type="region of interest" description="Disordered" evidence="1">
    <location>
        <begin position="169"/>
        <end position="211"/>
    </location>
</feature>
<sequence>MVNFKLARGPNSLAGVAATPAEQDGTYVNKKATRAAAGATPCVVIAAEDLMRDASPPSSSSSSSSAPPPPPAGFALLHPSNPLLARHGVDARDGRGRVVLLTLQGGSDCVVRAVGCDRVPPGRCALELETRYNLHVAEDQEATFAPHVVEDEEKHALADAEIELRLLRGGGGRRGRGGNGGGGGGGGEEEGEEEENDDEEDTDDDDDDDALVDVDGDAVAAHLSARLRDRWVCAGEIIMIDGGGGGGDDDAFPPMRARVVSVNTLPATAAATTLGYHCFRGVARERTTFIVHAEGDGERDDVVTRGGGLVVANSKTRARDSVAAEAALAREVVRVTTSDGETFPVHRRLLRPCIALTRAIRDAGADGPAVSSGKLARWEREERGGERDGGGGADASTDPSGSPREDPNPNPTPTPTPSSSSNPSEPPSATVDVDCGAFDKTLAWLEARELGAALPEHDIRVTEDLLAASITLGLRELQDACERRLGAHEARVRVHAWEDVKRHNANGGVWIVIDGMVLGAFVLVLSCERYPVFIHERAHRCPPHRSSDVKRWLPEHPGGDRIIPAQSLDAEAARHFELYHSSRESFLYLKHFYVGEVRSEDRPKVPLVRGEARASDEFLAQLREYTDDFRIDASGGGGEEEEEARVAVHLGVRSRKEA</sequence>
<dbReference type="GeneID" id="9689903"/>
<feature type="region of interest" description="Disordered" evidence="1">
    <location>
        <begin position="364"/>
        <end position="432"/>
    </location>
</feature>
<dbReference type="AlphaFoldDB" id="C1N9J1"/>
<gene>
    <name evidence="3" type="ORF">MICPUCDRAFT_54523</name>
</gene>